<protein>
    <submittedName>
        <fullName evidence="1">Uncharacterized protein</fullName>
    </submittedName>
</protein>
<evidence type="ECO:0000313" key="1">
    <source>
        <dbReference type="EMBL" id="CEM63021.1"/>
    </source>
</evidence>
<accession>A0A0B7H275</accession>
<keyword evidence="2" id="KW-1185">Reference proteome</keyword>
<name>A0A0B7H275_TREPH</name>
<proteinExistence type="predicted"/>
<dbReference type="AlphaFoldDB" id="A0A0B7H275"/>
<reference evidence="2" key="1">
    <citation type="submission" date="2015-01" db="EMBL/GenBank/DDBJ databases">
        <authorList>
            <person name="Manzoor Shahid"/>
            <person name="Zubair Saima"/>
        </authorList>
    </citation>
    <scope>NUCLEOTIDE SEQUENCE [LARGE SCALE GENOMIC DNA]</scope>
    <source>
        <strain evidence="2">V1</strain>
    </source>
</reference>
<evidence type="ECO:0000313" key="2">
    <source>
        <dbReference type="Proteomes" id="UP000042527"/>
    </source>
</evidence>
<organism evidence="1 2">
    <name type="scientific">Treponema phagedenis</name>
    <dbReference type="NCBI Taxonomy" id="162"/>
    <lineage>
        <taxon>Bacteria</taxon>
        <taxon>Pseudomonadati</taxon>
        <taxon>Spirochaetota</taxon>
        <taxon>Spirochaetia</taxon>
        <taxon>Spirochaetales</taxon>
        <taxon>Treponemataceae</taxon>
        <taxon>Treponema</taxon>
    </lineage>
</organism>
<dbReference type="Proteomes" id="UP000042527">
    <property type="component" value="Unassembled WGS sequence"/>
</dbReference>
<gene>
    <name evidence="1" type="ORF">TPHV1_60009</name>
</gene>
<sequence>MESASEALNGEHIFNENASITAALTPLYSFKTDGAGTLTEIFTDGKLLTVAKF</sequence>
<dbReference type="EMBL" id="CDNC01000048">
    <property type="protein sequence ID" value="CEM63021.1"/>
    <property type="molecule type" value="Genomic_DNA"/>
</dbReference>